<feature type="domain" description="NAD-dependent epimerase/dehydratase" evidence="3">
    <location>
        <begin position="3"/>
        <end position="260"/>
    </location>
</feature>
<keyword evidence="1" id="KW-0560">Oxidoreductase</keyword>
<dbReference type="InterPro" id="IPR050425">
    <property type="entry name" value="NAD(P)_dehydrat-like"/>
</dbReference>
<dbReference type="SUPFAM" id="SSF51735">
    <property type="entry name" value="NAD(P)-binding Rossmann-fold domains"/>
    <property type="match status" value="1"/>
</dbReference>
<dbReference type="FunFam" id="3.40.50.720:FF:000191">
    <property type="entry name" value="Methylglyoxal reductase (NADPH-dependent)"/>
    <property type="match status" value="1"/>
</dbReference>
<comment type="similarity">
    <text evidence="2">Belongs to the NAD(P)-dependent epimerase/dehydratase family. Dihydroflavonol-4-reductase subfamily.</text>
</comment>
<dbReference type="GO" id="GO:0016616">
    <property type="term" value="F:oxidoreductase activity, acting on the CH-OH group of donors, NAD or NADP as acceptor"/>
    <property type="evidence" value="ECO:0007669"/>
    <property type="project" value="TreeGrafter"/>
</dbReference>
<dbReference type="OrthoDB" id="2735536at2759"/>
<reference evidence="4 5" key="1">
    <citation type="journal article" date="2011" name="Proc. Natl. Acad. Sci. U.S.A.">
        <title>Evolutionary erosion of yeast sex chromosomes by mating-type switching accidents.</title>
        <authorList>
            <person name="Gordon J.L."/>
            <person name="Armisen D."/>
            <person name="Proux-Wera E."/>
            <person name="Oheigeartaigh S.S."/>
            <person name="Byrne K.P."/>
            <person name="Wolfe K.H."/>
        </authorList>
    </citation>
    <scope>NUCLEOTIDE SEQUENCE [LARGE SCALE GENOMIC DNA]</scope>
    <source>
        <strain evidence="5">ATCC 34711 / CBS 6284 / DSM 70876 / NBRC 10599 / NRRL Y-10934 / UCD 77-7</strain>
    </source>
</reference>
<dbReference type="KEGG" id="tbl:TBLA_0A01590"/>
<accession>I2GV06</accession>
<dbReference type="CDD" id="cd05227">
    <property type="entry name" value="AR_SDR_e"/>
    <property type="match status" value="1"/>
</dbReference>
<dbReference type="HOGENOM" id="CLU_007383_9_2_1"/>
<name>I2GV06_HENB6</name>
<dbReference type="FunCoup" id="I2GV06">
    <property type="interactions" value="245"/>
</dbReference>
<dbReference type="Pfam" id="PF01370">
    <property type="entry name" value="Epimerase"/>
    <property type="match status" value="1"/>
</dbReference>
<evidence type="ECO:0000259" key="3">
    <source>
        <dbReference type="Pfam" id="PF01370"/>
    </source>
</evidence>
<dbReference type="PANTHER" id="PTHR10366">
    <property type="entry name" value="NAD DEPENDENT EPIMERASE/DEHYDRATASE"/>
    <property type="match status" value="1"/>
</dbReference>
<organism evidence="4 5">
    <name type="scientific">Henningerozyma blattae (strain ATCC 34711 / CBS 6284 / DSM 70876 / NBRC 10599 / NRRL Y-10934 / UCD 77-7)</name>
    <name type="common">Yeast</name>
    <name type="synonym">Tetrapisispora blattae</name>
    <dbReference type="NCBI Taxonomy" id="1071380"/>
    <lineage>
        <taxon>Eukaryota</taxon>
        <taxon>Fungi</taxon>
        <taxon>Dikarya</taxon>
        <taxon>Ascomycota</taxon>
        <taxon>Saccharomycotina</taxon>
        <taxon>Saccharomycetes</taxon>
        <taxon>Saccharomycetales</taxon>
        <taxon>Saccharomycetaceae</taxon>
        <taxon>Henningerozyma</taxon>
    </lineage>
</organism>
<dbReference type="Gene3D" id="3.40.50.720">
    <property type="entry name" value="NAD(P)-binding Rossmann-like Domain"/>
    <property type="match status" value="1"/>
</dbReference>
<dbReference type="EMBL" id="HE806316">
    <property type="protein sequence ID" value="CCH57958.1"/>
    <property type="molecule type" value="Genomic_DNA"/>
</dbReference>
<evidence type="ECO:0000313" key="5">
    <source>
        <dbReference type="Proteomes" id="UP000002866"/>
    </source>
</evidence>
<dbReference type="STRING" id="1071380.I2GV06"/>
<evidence type="ECO:0000256" key="1">
    <source>
        <dbReference type="ARBA" id="ARBA00023002"/>
    </source>
</evidence>
<dbReference type="RefSeq" id="XP_004177477.1">
    <property type="nucleotide sequence ID" value="XM_004177429.1"/>
</dbReference>
<evidence type="ECO:0000256" key="2">
    <source>
        <dbReference type="ARBA" id="ARBA00023445"/>
    </source>
</evidence>
<dbReference type="InterPro" id="IPR001509">
    <property type="entry name" value="Epimerase_deHydtase"/>
</dbReference>
<dbReference type="PANTHER" id="PTHR10366:SF844">
    <property type="entry name" value="NADPH-DEPENDENT METHYLGLYOXAL REDUCTASE GRE2"/>
    <property type="match status" value="1"/>
</dbReference>
<keyword evidence="5" id="KW-1185">Reference proteome</keyword>
<proteinExistence type="inferred from homology"/>
<dbReference type="Proteomes" id="UP000002866">
    <property type="component" value="Chromosome 1"/>
</dbReference>
<protein>
    <recommendedName>
        <fullName evidence="3">NAD-dependent epimerase/dehydratase domain-containing protein</fullName>
    </recommendedName>
</protein>
<dbReference type="InParanoid" id="I2GV06"/>
<dbReference type="InterPro" id="IPR036291">
    <property type="entry name" value="NAD(P)-bd_dom_sf"/>
</dbReference>
<gene>
    <name evidence="4" type="primary">TBLA0A01590</name>
    <name evidence="4" type="ORF">TBLA_0A01590</name>
</gene>
<dbReference type="GeneID" id="14493004"/>
<evidence type="ECO:0000313" key="4">
    <source>
        <dbReference type="EMBL" id="CCH57958.1"/>
    </source>
</evidence>
<dbReference type="OMA" id="SDEPQFN"/>
<dbReference type="eggNOG" id="KOG1502">
    <property type="taxonomic scope" value="Eukaryota"/>
</dbReference>
<dbReference type="AlphaFoldDB" id="I2GV06"/>
<sequence>MSVLVTGATGFIAQHIVDALLKENYNVIGTARSQAKADNLLASFNSPNLSMEIVSDISDLNAFDDIFKAHANKIKYVLHTASPFHFNTTDYSKDLFIPAKNGTLGILQSIKKYAPQTVERVVVTSSQAATLDFTAPPSSKTVYTEKSWNPANEETKQMNAIMAYCTSKKIAEKAAWDFYNENKSQLKFKLSIVNPVFVFGPQLFDSSVSATLNTSCEVINQVLKTTPKDQLKKDVMGEFIDVRDVARAHLDAFTKEETIEKRLLMNNGLFSEITIGNIINNDFPQYKGKIAPVADDTDLQNDIAPYKCDNSVTKQILGWEFTSLQKSVDDTVAQILKMSK</sequence>